<dbReference type="Proteomes" id="UP000029499">
    <property type="component" value="Chromosome"/>
</dbReference>
<dbReference type="EMBL" id="CP009533">
    <property type="protein sequence ID" value="AIS17166.1"/>
    <property type="molecule type" value="Genomic_DNA"/>
</dbReference>
<dbReference type="KEGG" id="prh:LT40_06985"/>
<keyword evidence="1" id="KW-0812">Transmembrane</keyword>
<dbReference type="RefSeq" id="WP_043188073.1">
    <property type="nucleotide sequence ID" value="NZ_CP009533.1"/>
</dbReference>
<evidence type="ECO:0000313" key="3">
    <source>
        <dbReference type="Proteomes" id="UP000029499"/>
    </source>
</evidence>
<dbReference type="InterPro" id="IPR046188">
    <property type="entry name" value="DUF6216"/>
</dbReference>
<organism evidence="2 3">
    <name type="scientific">Pseudomonas rhizosphaerae</name>
    <dbReference type="NCBI Taxonomy" id="216142"/>
    <lineage>
        <taxon>Bacteria</taxon>
        <taxon>Pseudomonadati</taxon>
        <taxon>Pseudomonadota</taxon>
        <taxon>Gammaproteobacteria</taxon>
        <taxon>Pseudomonadales</taxon>
        <taxon>Pseudomonadaceae</taxon>
        <taxon>Pseudomonas</taxon>
    </lineage>
</organism>
<feature type="transmembrane region" description="Helical" evidence="1">
    <location>
        <begin position="15"/>
        <end position="34"/>
    </location>
</feature>
<proteinExistence type="predicted"/>
<keyword evidence="1" id="KW-1133">Transmembrane helix</keyword>
<dbReference type="Pfam" id="PF19723">
    <property type="entry name" value="DUF6216"/>
    <property type="match status" value="1"/>
</dbReference>
<keyword evidence="3" id="KW-1185">Reference proteome</keyword>
<evidence type="ECO:0000313" key="2">
    <source>
        <dbReference type="EMBL" id="AIS17166.1"/>
    </source>
</evidence>
<sequence>MTDQTFTSVMHILDVLYKLWPIACGLLVIGAVFWRTRSFFFLFHQILKWLGLEGKYTNTDDQKVADEYLDLNKFNLKTGFRLKSVKAKTQLHGWLNENDLEFAEVRHAGWYFKANKLIFEIPSRMQIWVFRVLFLALGCLFVATGSILQNPDQAMLKVTATDTWFWVGKNEATSVRFDLPGTLRGDAWKIQQHDCRYGDAPVPLDSSWDKDVICRLVLGFNDSYIADAIETQKTSGLALVFMGSLSFVLVAIFTFWQLTAVKLQRRIIGEDLSTPASPTYDSWKP</sequence>
<dbReference type="AlphaFoldDB" id="A0A089ZQ80"/>
<dbReference type="OrthoDB" id="6859865at2"/>
<name>A0A089ZQ80_9PSED</name>
<accession>A0A089ZQ80</accession>
<dbReference type="HOGENOM" id="CLU_976161_0_0_6"/>
<evidence type="ECO:0000256" key="1">
    <source>
        <dbReference type="SAM" id="Phobius"/>
    </source>
</evidence>
<keyword evidence="1" id="KW-0472">Membrane</keyword>
<feature type="transmembrane region" description="Helical" evidence="1">
    <location>
        <begin position="128"/>
        <end position="148"/>
    </location>
</feature>
<gene>
    <name evidence="2" type="ORF">LT40_06985</name>
</gene>
<feature type="transmembrane region" description="Helical" evidence="1">
    <location>
        <begin position="237"/>
        <end position="256"/>
    </location>
</feature>
<protein>
    <submittedName>
        <fullName evidence="2">Uncharacterized protein</fullName>
    </submittedName>
</protein>
<reference evidence="2 3" key="1">
    <citation type="journal article" date="2015" name="J. Biotechnol.">
        <title>Complete genome sequence of Pseudomonas rhizosphaerae IH5T (=DSM 16299T), a phosphate-solubilizing rhizobacterium for bacterial biofertilizer.</title>
        <authorList>
            <person name="Kwak Y."/>
            <person name="Jung B.K."/>
            <person name="Shin J.H."/>
        </authorList>
    </citation>
    <scope>NUCLEOTIDE SEQUENCE [LARGE SCALE GENOMIC DNA]</scope>
    <source>
        <strain evidence="2">DSM 16299</strain>
    </source>
</reference>